<gene>
    <name evidence="9" type="ORF">GSMUA_232610.1</name>
</gene>
<accession>A0A804KJF8</accession>
<feature type="domain" description="Major facilitator superfamily (MFS) profile" evidence="8">
    <location>
        <begin position="1"/>
        <end position="191"/>
    </location>
</feature>
<dbReference type="InterPro" id="IPR036259">
    <property type="entry name" value="MFS_trans_sf"/>
</dbReference>
<protein>
    <submittedName>
        <fullName evidence="9">(wild Malaysian banana) hypothetical protein</fullName>
    </submittedName>
</protein>
<dbReference type="InterPro" id="IPR020846">
    <property type="entry name" value="MFS_dom"/>
</dbReference>
<dbReference type="OMA" id="VIITSIM"/>
<dbReference type="EnsemblPlants" id="Ma09_t14250.1">
    <property type="protein sequence ID" value="Ma09_p14250.1"/>
    <property type="gene ID" value="Ma09_g14250"/>
</dbReference>
<dbReference type="GO" id="GO:0016020">
    <property type="term" value="C:membrane"/>
    <property type="evidence" value="ECO:0007669"/>
    <property type="project" value="UniProtKB-SubCell"/>
</dbReference>
<dbReference type="Proteomes" id="UP000012960">
    <property type="component" value="Unplaced"/>
</dbReference>
<dbReference type="PANTHER" id="PTHR23500">
    <property type="entry name" value="SOLUTE CARRIER FAMILY 2, FACILITATED GLUCOSE TRANSPORTER"/>
    <property type="match status" value="1"/>
</dbReference>
<comment type="similarity">
    <text evidence="2">Belongs to the major facilitator superfamily. Sugar transporter (TC 2.A.1.1) family.</text>
</comment>
<dbReference type="InterPro" id="IPR045262">
    <property type="entry name" value="STP/PLT_plant"/>
</dbReference>
<evidence type="ECO:0000256" key="3">
    <source>
        <dbReference type="ARBA" id="ARBA00022448"/>
    </source>
</evidence>
<evidence type="ECO:0000313" key="11">
    <source>
        <dbReference type="Proteomes" id="UP000012960"/>
    </source>
</evidence>
<feature type="transmembrane region" description="Helical" evidence="7">
    <location>
        <begin position="51"/>
        <end position="71"/>
    </location>
</feature>
<evidence type="ECO:0000256" key="5">
    <source>
        <dbReference type="ARBA" id="ARBA00022989"/>
    </source>
</evidence>
<sequence>MAGGGFIYDSPRQDHGGRLRAPVIITSIMAAFGDVIFGYDLGISGGDAALMNAVILGVVSVTSVLVSTFLVDRCGRKLLFIVGGALMILCQLYYASPSLSLSLSLLTLLYPLLLGFSWGPLNWIIPTEVLPVEIRSAGQSIDVAANLCVTFVQRRSFLAMLCRFKHGTFAYFSAWVAIMTAFIVVFLSETKGVPLESIDDLWRCHWYWRWFLVDGSKQDMKPPQP</sequence>
<evidence type="ECO:0000256" key="1">
    <source>
        <dbReference type="ARBA" id="ARBA00004141"/>
    </source>
</evidence>
<feature type="transmembrane region" description="Helical" evidence="7">
    <location>
        <begin position="169"/>
        <end position="187"/>
    </location>
</feature>
<evidence type="ECO:0000256" key="2">
    <source>
        <dbReference type="ARBA" id="ARBA00010992"/>
    </source>
</evidence>
<evidence type="ECO:0000256" key="6">
    <source>
        <dbReference type="ARBA" id="ARBA00023136"/>
    </source>
</evidence>
<feature type="transmembrane region" description="Helical" evidence="7">
    <location>
        <begin position="101"/>
        <end position="125"/>
    </location>
</feature>
<dbReference type="PANTHER" id="PTHR23500:SF44">
    <property type="entry name" value="SUGAR TRANSPORT PROTEIN 5"/>
    <property type="match status" value="1"/>
</dbReference>
<keyword evidence="6 7" id="KW-0472">Membrane</keyword>
<feature type="transmembrane region" description="Helical" evidence="7">
    <location>
        <begin position="21"/>
        <end position="39"/>
    </location>
</feature>
<dbReference type="Gramene" id="Ma09_t14250.1">
    <property type="protein sequence ID" value="Ma09_p14250.1"/>
    <property type="gene ID" value="Ma09_g14250"/>
</dbReference>
<reference evidence="9" key="1">
    <citation type="submission" date="2021-03" db="EMBL/GenBank/DDBJ databases">
        <authorList>
            <consortium name="Genoscope - CEA"/>
            <person name="William W."/>
        </authorList>
    </citation>
    <scope>NUCLEOTIDE SEQUENCE</scope>
    <source>
        <strain evidence="9">Doubled-haploid Pahang</strain>
    </source>
</reference>
<dbReference type="InterPro" id="IPR005828">
    <property type="entry name" value="MFS_sugar_transport-like"/>
</dbReference>
<dbReference type="SUPFAM" id="SSF103473">
    <property type="entry name" value="MFS general substrate transporter"/>
    <property type="match status" value="1"/>
</dbReference>
<evidence type="ECO:0000313" key="10">
    <source>
        <dbReference type="EnsemblPlants" id="Ma09_p14250.1"/>
    </source>
</evidence>
<dbReference type="InParanoid" id="A0A804KJF8"/>
<evidence type="ECO:0000313" key="9">
    <source>
        <dbReference type="EMBL" id="CAG1835156.1"/>
    </source>
</evidence>
<keyword evidence="11" id="KW-1185">Reference proteome</keyword>
<proteinExistence type="inferred from homology"/>
<dbReference type="Gene3D" id="1.20.1250.20">
    <property type="entry name" value="MFS general substrate transporter like domains"/>
    <property type="match status" value="1"/>
</dbReference>
<dbReference type="PROSITE" id="PS50850">
    <property type="entry name" value="MFS"/>
    <property type="match status" value="1"/>
</dbReference>
<dbReference type="GO" id="GO:0015144">
    <property type="term" value="F:carbohydrate transmembrane transporter activity"/>
    <property type="evidence" value="ECO:0007669"/>
    <property type="project" value="InterPro"/>
</dbReference>
<name>A0A804KJF8_MUSAM</name>
<evidence type="ECO:0000256" key="7">
    <source>
        <dbReference type="SAM" id="Phobius"/>
    </source>
</evidence>
<reference evidence="10" key="2">
    <citation type="submission" date="2021-05" db="UniProtKB">
        <authorList>
            <consortium name="EnsemblPlants"/>
        </authorList>
    </citation>
    <scope>IDENTIFICATION</scope>
    <source>
        <strain evidence="10">subsp. malaccensis</strain>
    </source>
</reference>
<dbReference type="AlphaFoldDB" id="A0A804KJF8"/>
<dbReference type="EMBL" id="HG996474">
    <property type="protein sequence ID" value="CAG1835156.1"/>
    <property type="molecule type" value="Genomic_DNA"/>
</dbReference>
<keyword evidence="3" id="KW-0813">Transport</keyword>
<keyword evidence="4 7" id="KW-0812">Transmembrane</keyword>
<evidence type="ECO:0000256" key="4">
    <source>
        <dbReference type="ARBA" id="ARBA00022692"/>
    </source>
</evidence>
<feature type="transmembrane region" description="Helical" evidence="7">
    <location>
        <begin position="78"/>
        <end position="95"/>
    </location>
</feature>
<dbReference type="Pfam" id="PF00083">
    <property type="entry name" value="Sugar_tr"/>
    <property type="match status" value="1"/>
</dbReference>
<evidence type="ECO:0000259" key="8">
    <source>
        <dbReference type="PROSITE" id="PS50850"/>
    </source>
</evidence>
<comment type="subcellular location">
    <subcellularLocation>
        <location evidence="1">Membrane</location>
        <topology evidence="1">Multi-pass membrane protein</topology>
    </subcellularLocation>
</comment>
<keyword evidence="5 7" id="KW-1133">Transmembrane helix</keyword>
<organism evidence="10 11">
    <name type="scientific">Musa acuminata subsp. malaccensis</name>
    <name type="common">Wild banana</name>
    <name type="synonym">Musa malaccensis</name>
    <dbReference type="NCBI Taxonomy" id="214687"/>
    <lineage>
        <taxon>Eukaryota</taxon>
        <taxon>Viridiplantae</taxon>
        <taxon>Streptophyta</taxon>
        <taxon>Embryophyta</taxon>
        <taxon>Tracheophyta</taxon>
        <taxon>Spermatophyta</taxon>
        <taxon>Magnoliopsida</taxon>
        <taxon>Liliopsida</taxon>
        <taxon>Zingiberales</taxon>
        <taxon>Musaceae</taxon>
        <taxon>Musa</taxon>
    </lineage>
</organism>